<dbReference type="RefSeq" id="WP_410031793.1">
    <property type="nucleotide sequence ID" value="NZ_JBGMEI010000013.1"/>
</dbReference>
<feature type="binding site" evidence="7">
    <location>
        <position position="121"/>
    </location>
    <ligand>
        <name>substrate</name>
    </ligand>
</feature>
<dbReference type="GO" id="GO:0008176">
    <property type="term" value="F:tRNA (guanine(46)-N7)-methyltransferase activity"/>
    <property type="evidence" value="ECO:0007669"/>
    <property type="project" value="UniProtKB-EC"/>
</dbReference>
<protein>
    <recommendedName>
        <fullName evidence="7">tRNA (guanine-N(7)-)-methyltransferase</fullName>
        <ecNumber evidence="7">2.1.1.33</ecNumber>
    </recommendedName>
    <alternativeName>
        <fullName evidence="7">tRNA (guanine(46)-N(7))-methyltransferase</fullName>
    </alternativeName>
    <alternativeName>
        <fullName evidence="7">tRNA(m7G46)-methyltransferase</fullName>
    </alternativeName>
</protein>
<keyword evidence="6 7" id="KW-0819">tRNA processing</keyword>
<evidence type="ECO:0000256" key="1">
    <source>
        <dbReference type="ARBA" id="ARBA00000142"/>
    </source>
</evidence>
<evidence type="ECO:0000256" key="5">
    <source>
        <dbReference type="ARBA" id="ARBA00022691"/>
    </source>
</evidence>
<dbReference type="Pfam" id="PF02390">
    <property type="entry name" value="Methyltransf_4"/>
    <property type="match status" value="1"/>
</dbReference>
<dbReference type="Gene3D" id="3.40.50.150">
    <property type="entry name" value="Vaccinia Virus protein VP39"/>
    <property type="match status" value="1"/>
</dbReference>
<feature type="binding site" evidence="7">
    <location>
        <begin position="187"/>
        <end position="190"/>
    </location>
    <ligand>
        <name>substrate</name>
    </ligand>
</feature>
<comment type="pathway">
    <text evidence="7">tRNA modification; N(7)-methylguanine-tRNA biosynthesis.</text>
</comment>
<keyword evidence="9" id="KW-1185">Reference proteome</keyword>
<evidence type="ECO:0000256" key="2">
    <source>
        <dbReference type="ARBA" id="ARBA00003015"/>
    </source>
</evidence>
<dbReference type="PANTHER" id="PTHR23417:SF14">
    <property type="entry name" value="PENTACOTRIPEPTIDE-REPEAT REGION OF PRORP DOMAIN-CONTAINING PROTEIN"/>
    <property type="match status" value="1"/>
</dbReference>
<accession>A0ABW9MC37</accession>
<dbReference type="NCBIfam" id="NF001080">
    <property type="entry name" value="PRK00121.2-2"/>
    <property type="match status" value="1"/>
</dbReference>
<feature type="binding site" evidence="7">
    <location>
        <position position="68"/>
    </location>
    <ligand>
        <name>S-adenosyl-L-methionine</name>
        <dbReference type="ChEBI" id="CHEBI:59789"/>
    </ligand>
</feature>
<dbReference type="NCBIfam" id="TIGR00091">
    <property type="entry name" value="tRNA (guanosine(46)-N7)-methyltransferase TrmB"/>
    <property type="match status" value="1"/>
</dbReference>
<dbReference type="CDD" id="cd02440">
    <property type="entry name" value="AdoMet_MTases"/>
    <property type="match status" value="1"/>
</dbReference>
<dbReference type="PANTHER" id="PTHR23417">
    <property type="entry name" value="3-DEOXY-D-MANNO-OCTULOSONIC-ACID TRANSFERASE/TRNA GUANINE-N 7 - -METHYLTRANSFERASE"/>
    <property type="match status" value="1"/>
</dbReference>
<name>A0ABW9MC37_9FIRM</name>
<dbReference type="EMBL" id="JBGMEI010000013">
    <property type="protein sequence ID" value="MFO3666156.1"/>
    <property type="molecule type" value="Genomic_DNA"/>
</dbReference>
<dbReference type="HAMAP" id="MF_01057">
    <property type="entry name" value="tRNA_methyltr_TrmB"/>
    <property type="match status" value="1"/>
</dbReference>
<comment type="catalytic activity">
    <reaction evidence="1 7">
        <text>guanosine(46) in tRNA + S-adenosyl-L-methionine = N(7)-methylguanosine(46) in tRNA + S-adenosyl-L-homocysteine</text>
        <dbReference type="Rhea" id="RHEA:42708"/>
        <dbReference type="Rhea" id="RHEA-COMP:10188"/>
        <dbReference type="Rhea" id="RHEA-COMP:10189"/>
        <dbReference type="ChEBI" id="CHEBI:57856"/>
        <dbReference type="ChEBI" id="CHEBI:59789"/>
        <dbReference type="ChEBI" id="CHEBI:74269"/>
        <dbReference type="ChEBI" id="CHEBI:74480"/>
        <dbReference type="EC" id="2.1.1.33"/>
    </reaction>
</comment>
<evidence type="ECO:0000256" key="3">
    <source>
        <dbReference type="ARBA" id="ARBA00022603"/>
    </source>
</evidence>
<comment type="similarity">
    <text evidence="7">Belongs to the class I-like SAM-binding methyltransferase superfamily. TrmB family.</text>
</comment>
<comment type="function">
    <text evidence="2 7">Catalyzes the formation of N(7)-methylguanine at position 46 (m7G46) in tRNA.</text>
</comment>
<keyword evidence="3 7" id="KW-0489">Methyltransferase</keyword>
<comment type="caution">
    <text evidence="8">The sequence shown here is derived from an EMBL/GenBank/DDBJ whole genome shotgun (WGS) entry which is preliminary data.</text>
</comment>
<dbReference type="InterPro" id="IPR003358">
    <property type="entry name" value="tRNA_(Gua-N-7)_MeTrfase_Trmb"/>
</dbReference>
<dbReference type="Proteomes" id="UP001637996">
    <property type="component" value="Unassembled WGS sequence"/>
</dbReference>
<sequence length="208" mass="24862">MRLRFKPNAIPEMKENDRIFFYPRDMKGKWHEVFDNENPIHLEIGAGKGDFIIEKAKANPDINFIALEMNTNAFVIASRKIIEEELTNVIGLVDYGEELTETFDKDEVDYIYINFSTPWPKTKHHKRRLSHPRFLEKYDKIIKSQGIIEQKTDDLEFFEDSLKYYEDYGLEILESNSDLSEEDSIVTEYERKWRDRQKPIYYAKAKFK</sequence>
<dbReference type="EC" id="2.1.1.33" evidence="7"/>
<dbReference type="PROSITE" id="PS51625">
    <property type="entry name" value="SAM_MT_TRMB"/>
    <property type="match status" value="1"/>
</dbReference>
<evidence type="ECO:0000256" key="7">
    <source>
        <dbReference type="HAMAP-Rule" id="MF_01057"/>
    </source>
</evidence>
<gene>
    <name evidence="7 8" type="primary">trmB</name>
    <name evidence="8" type="ORF">ACCQ41_07880</name>
</gene>
<keyword evidence="4 7" id="KW-0808">Transferase</keyword>
<evidence type="ECO:0000256" key="4">
    <source>
        <dbReference type="ARBA" id="ARBA00022679"/>
    </source>
</evidence>
<dbReference type="InterPro" id="IPR029063">
    <property type="entry name" value="SAM-dependent_MTases_sf"/>
</dbReference>
<keyword evidence="5 7" id="KW-0949">S-adenosyl-L-methionine</keyword>
<comment type="caution">
    <text evidence="7">Lacks conserved residue(s) required for the propagation of feature annotation.</text>
</comment>
<evidence type="ECO:0000313" key="8">
    <source>
        <dbReference type="EMBL" id="MFO3666156.1"/>
    </source>
</evidence>
<evidence type="ECO:0000256" key="6">
    <source>
        <dbReference type="ARBA" id="ARBA00022694"/>
    </source>
</evidence>
<feature type="binding site" evidence="7">
    <location>
        <position position="43"/>
    </location>
    <ligand>
        <name>S-adenosyl-L-methionine</name>
        <dbReference type="ChEBI" id="CHEBI:59789"/>
    </ligand>
</feature>
<organism evidence="8 9">
    <name type="scientific">Anaerococcus martiniensis</name>
    <dbReference type="NCBI Taxonomy" id="3115615"/>
    <lineage>
        <taxon>Bacteria</taxon>
        <taxon>Bacillati</taxon>
        <taxon>Bacillota</taxon>
        <taxon>Tissierellia</taxon>
        <taxon>Tissierellales</taxon>
        <taxon>Peptoniphilaceae</taxon>
        <taxon>Anaerococcus</taxon>
    </lineage>
</organism>
<feature type="binding site" evidence="7">
    <location>
        <position position="153"/>
    </location>
    <ligand>
        <name>substrate</name>
    </ligand>
</feature>
<dbReference type="InterPro" id="IPR055361">
    <property type="entry name" value="tRNA_methyltr_TrmB_bact"/>
</dbReference>
<dbReference type="SUPFAM" id="SSF53335">
    <property type="entry name" value="S-adenosyl-L-methionine-dependent methyltransferases"/>
    <property type="match status" value="1"/>
</dbReference>
<reference evidence="8 9" key="1">
    <citation type="journal article" date="2025" name="Anaerobe">
        <title>Description of Anaerococcus kampingiae sp. nov., Anaerococcus groningensis sp. nov., Anaerococcus martiniensis sp. nov., and Anaerococcus cruorum sp. nov., isolated from human clinical specimens.</title>
        <authorList>
            <person name="Boiten K.E."/>
            <person name="Meijer J."/>
            <person name="van Wezel E.M."/>
            <person name="Veloo A.C.M."/>
        </authorList>
    </citation>
    <scope>NUCLEOTIDE SEQUENCE [LARGE SCALE GENOMIC DNA]</scope>
    <source>
        <strain evidence="8 9">ENR0831</strain>
    </source>
</reference>
<proteinExistence type="inferred from homology"/>
<evidence type="ECO:0000313" key="9">
    <source>
        <dbReference type="Proteomes" id="UP001637996"/>
    </source>
</evidence>